<evidence type="ECO:0000313" key="1">
    <source>
        <dbReference type="EMBL" id="KAG9459415.1"/>
    </source>
</evidence>
<dbReference type="Gene3D" id="4.10.60.10">
    <property type="entry name" value="Zinc finger, CCHC-type"/>
    <property type="match status" value="1"/>
</dbReference>
<keyword evidence="2" id="KW-1185">Reference proteome</keyword>
<reference evidence="1 2" key="1">
    <citation type="submission" date="2021-07" db="EMBL/GenBank/DDBJ databases">
        <title>The Aristolochia fimbriata genome: insights into angiosperm evolution, floral development and chemical biosynthesis.</title>
        <authorList>
            <person name="Jiao Y."/>
        </authorList>
    </citation>
    <scope>NUCLEOTIDE SEQUENCE [LARGE SCALE GENOMIC DNA]</scope>
    <source>
        <strain evidence="1">IBCAS-2021</strain>
        <tissue evidence="1">Leaf</tissue>
    </source>
</reference>
<organism evidence="1 2">
    <name type="scientific">Aristolochia fimbriata</name>
    <name type="common">White veined hardy Dutchman's pipe vine</name>
    <dbReference type="NCBI Taxonomy" id="158543"/>
    <lineage>
        <taxon>Eukaryota</taxon>
        <taxon>Viridiplantae</taxon>
        <taxon>Streptophyta</taxon>
        <taxon>Embryophyta</taxon>
        <taxon>Tracheophyta</taxon>
        <taxon>Spermatophyta</taxon>
        <taxon>Magnoliopsida</taxon>
        <taxon>Magnoliidae</taxon>
        <taxon>Piperales</taxon>
        <taxon>Aristolochiaceae</taxon>
        <taxon>Aristolochia</taxon>
    </lineage>
</organism>
<name>A0AAV7FGR0_ARIFI</name>
<gene>
    <name evidence="1" type="ORF">H6P81_003923</name>
</gene>
<proteinExistence type="predicted"/>
<dbReference type="SUPFAM" id="SSF57756">
    <property type="entry name" value="Retrovirus zinc finger-like domains"/>
    <property type="match status" value="1"/>
</dbReference>
<dbReference type="InterPro" id="IPR036875">
    <property type="entry name" value="Znf_CCHC_sf"/>
</dbReference>
<dbReference type="AlphaFoldDB" id="A0AAV7FGR0"/>
<comment type="caution">
    <text evidence="1">The sequence shown here is derived from an EMBL/GenBank/DDBJ whole genome shotgun (WGS) entry which is preliminary data.</text>
</comment>
<dbReference type="Proteomes" id="UP000825729">
    <property type="component" value="Unassembled WGS sequence"/>
</dbReference>
<protein>
    <submittedName>
        <fullName evidence="1">Uncharacterized protein</fullName>
    </submittedName>
</protein>
<evidence type="ECO:0000313" key="2">
    <source>
        <dbReference type="Proteomes" id="UP000825729"/>
    </source>
</evidence>
<sequence length="144" mass="15195">MTNTVESIQIVSVQLEETRRLLAGPLGSSIYDTETVFAAAPRHSFSSFVPKSGQSCNMSRVQCNYCKDFGHMKFTCSKLKKSHPTTAAHHSTATSASPVVLACAKSPSSSTLPVLDIQDMITKALSGLGQGIGSVLGEGSCDRA</sequence>
<accession>A0AAV7FGR0</accession>
<dbReference type="EMBL" id="JAINDJ010000002">
    <property type="protein sequence ID" value="KAG9459415.1"/>
    <property type="molecule type" value="Genomic_DNA"/>
</dbReference>
<dbReference type="GO" id="GO:0008270">
    <property type="term" value="F:zinc ion binding"/>
    <property type="evidence" value="ECO:0007669"/>
    <property type="project" value="InterPro"/>
</dbReference>
<dbReference type="GO" id="GO:0003676">
    <property type="term" value="F:nucleic acid binding"/>
    <property type="evidence" value="ECO:0007669"/>
    <property type="project" value="InterPro"/>
</dbReference>